<gene>
    <name evidence="1" type="ORF">ACFFH4_26475</name>
</gene>
<comment type="caution">
    <text evidence="1">The sequence shown here is derived from an EMBL/GenBank/DDBJ whole genome shotgun (WGS) entry which is preliminary data.</text>
</comment>
<name>A0ABV6NNQ0_9BACI</name>
<dbReference type="EMBL" id="JBHLTR010000131">
    <property type="protein sequence ID" value="MFC0562378.1"/>
    <property type="molecule type" value="Genomic_DNA"/>
</dbReference>
<dbReference type="Proteomes" id="UP001589833">
    <property type="component" value="Unassembled WGS sequence"/>
</dbReference>
<proteinExistence type="predicted"/>
<reference evidence="1 2" key="1">
    <citation type="submission" date="2024-09" db="EMBL/GenBank/DDBJ databases">
        <authorList>
            <person name="Sun Q."/>
            <person name="Mori K."/>
        </authorList>
    </citation>
    <scope>NUCLEOTIDE SEQUENCE [LARGE SCALE GENOMIC DNA]</scope>
    <source>
        <strain evidence="1 2">NCAIM B.02301</strain>
    </source>
</reference>
<protein>
    <submittedName>
        <fullName evidence="1">Uncharacterized protein</fullName>
    </submittedName>
</protein>
<keyword evidence="2" id="KW-1185">Reference proteome</keyword>
<evidence type="ECO:0000313" key="1">
    <source>
        <dbReference type="EMBL" id="MFC0562378.1"/>
    </source>
</evidence>
<organism evidence="1 2">
    <name type="scientific">Halalkalibacter alkalisediminis</name>
    <dbReference type="NCBI Taxonomy" id="935616"/>
    <lineage>
        <taxon>Bacteria</taxon>
        <taxon>Bacillati</taxon>
        <taxon>Bacillota</taxon>
        <taxon>Bacilli</taxon>
        <taxon>Bacillales</taxon>
        <taxon>Bacillaceae</taxon>
        <taxon>Halalkalibacter</taxon>
    </lineage>
</organism>
<evidence type="ECO:0000313" key="2">
    <source>
        <dbReference type="Proteomes" id="UP001589833"/>
    </source>
</evidence>
<accession>A0ABV6NNQ0</accession>
<sequence length="62" mass="7228">MCCDKLEDIRFIESLLLLIENLSETLSEELLITDEQIQMILDAFFEQLSSYLKKTMKISQVA</sequence>